<dbReference type="RefSeq" id="WP_076179375.1">
    <property type="nucleotide sequence ID" value="NZ_MKQP01000031.1"/>
</dbReference>
<feature type="domain" description="Helix-hairpin-helix DNA-binding motif class 1" evidence="2">
    <location>
        <begin position="211"/>
        <end position="230"/>
    </location>
</feature>
<evidence type="ECO:0000256" key="1">
    <source>
        <dbReference type="SAM" id="MobiDB-lite"/>
    </source>
</evidence>
<dbReference type="InterPro" id="IPR010994">
    <property type="entry name" value="RuvA_2-like"/>
</dbReference>
<dbReference type="EMBL" id="MKQP01000031">
    <property type="protein sequence ID" value="OMD29241.1"/>
    <property type="molecule type" value="Genomic_DNA"/>
</dbReference>
<dbReference type="Pfam" id="PF12836">
    <property type="entry name" value="HHH_3"/>
    <property type="match status" value="1"/>
</dbReference>
<dbReference type="NCBIfam" id="TIGR00426">
    <property type="entry name" value="competence protein ComEA helix-hairpin-helix repeat region"/>
    <property type="match status" value="1"/>
</dbReference>
<organism evidence="3 4">
    <name type="scientific">Paenibacillus odorifer</name>
    <dbReference type="NCBI Taxonomy" id="189426"/>
    <lineage>
        <taxon>Bacteria</taxon>
        <taxon>Bacillati</taxon>
        <taxon>Bacillota</taxon>
        <taxon>Bacilli</taxon>
        <taxon>Bacillales</taxon>
        <taxon>Paenibacillaceae</taxon>
        <taxon>Paenibacillus</taxon>
    </lineage>
</organism>
<name>A0A1R0X527_9BACL</name>
<dbReference type="AlphaFoldDB" id="A0A1R0X527"/>
<evidence type="ECO:0000313" key="3">
    <source>
        <dbReference type="EMBL" id="OMD29241.1"/>
    </source>
</evidence>
<dbReference type="SUPFAM" id="SSF47781">
    <property type="entry name" value="RuvA domain 2-like"/>
    <property type="match status" value="1"/>
</dbReference>
<dbReference type="PROSITE" id="PS51257">
    <property type="entry name" value="PROKAR_LIPOPROTEIN"/>
    <property type="match status" value="1"/>
</dbReference>
<feature type="domain" description="Helix-hairpin-helix DNA-binding motif class 1" evidence="2">
    <location>
        <begin position="181"/>
        <end position="200"/>
    </location>
</feature>
<gene>
    <name evidence="3" type="ORF">BJP51_23215</name>
</gene>
<dbReference type="GO" id="GO:0015628">
    <property type="term" value="P:protein secretion by the type II secretion system"/>
    <property type="evidence" value="ECO:0007669"/>
    <property type="project" value="TreeGrafter"/>
</dbReference>
<dbReference type="InterPro" id="IPR051675">
    <property type="entry name" value="Endo/Exo/Phosphatase_dom_1"/>
</dbReference>
<dbReference type="InterPro" id="IPR003583">
    <property type="entry name" value="Hlx-hairpin-Hlx_DNA-bd_motif"/>
</dbReference>
<accession>A0A1R0X527</accession>
<sequence length="233" mass="23495">MNKGSIVLGVAAAVIGSGLLWAAGCKGDSGIAGWETLNVGMEQAVGIAESGAAPAAGGSEGGHQTKGNKLHLEKDAGQDEAAGNAEEGEKVKEAAQAEQADQTSEAEKASTAVAGERAEGAGQTPMAEGQTPAGAEVQMPNIAGKQTPAGDKVVAAKETTELSISAASQEGKVNVNTAGVKELMDLPGIGEKKAQAIMDYRNRAGTFRSLSDLGKVKGIGPKMLEKLKALVIF</sequence>
<evidence type="ECO:0000259" key="2">
    <source>
        <dbReference type="SMART" id="SM00278"/>
    </source>
</evidence>
<dbReference type="SMART" id="SM00278">
    <property type="entry name" value="HhH1"/>
    <property type="match status" value="2"/>
</dbReference>
<comment type="caution">
    <text evidence="3">The sequence shown here is derived from an EMBL/GenBank/DDBJ whole genome shotgun (WGS) entry which is preliminary data.</text>
</comment>
<dbReference type="GO" id="GO:0015627">
    <property type="term" value="C:type II protein secretion system complex"/>
    <property type="evidence" value="ECO:0007669"/>
    <property type="project" value="TreeGrafter"/>
</dbReference>
<dbReference type="GO" id="GO:0006281">
    <property type="term" value="P:DNA repair"/>
    <property type="evidence" value="ECO:0007669"/>
    <property type="project" value="InterPro"/>
</dbReference>
<dbReference type="PANTHER" id="PTHR21180:SF32">
    <property type="entry name" value="ENDONUCLEASE_EXONUCLEASE_PHOSPHATASE FAMILY DOMAIN-CONTAINING PROTEIN 1"/>
    <property type="match status" value="1"/>
</dbReference>
<dbReference type="InterPro" id="IPR004509">
    <property type="entry name" value="Competence_ComEA_HhH"/>
</dbReference>
<dbReference type="GO" id="GO:0003677">
    <property type="term" value="F:DNA binding"/>
    <property type="evidence" value="ECO:0007669"/>
    <property type="project" value="InterPro"/>
</dbReference>
<dbReference type="Gene3D" id="1.10.150.320">
    <property type="entry name" value="Photosystem II 12 kDa extrinsic protein"/>
    <property type="match status" value="1"/>
</dbReference>
<protein>
    <recommendedName>
        <fullName evidence="2">Helix-hairpin-helix DNA-binding motif class 1 domain-containing protein</fullName>
    </recommendedName>
</protein>
<reference evidence="3 4" key="1">
    <citation type="submission" date="2016-10" db="EMBL/GenBank/DDBJ databases">
        <title>Paenibacillus species isolates.</title>
        <authorList>
            <person name="Beno S.M."/>
        </authorList>
    </citation>
    <scope>NUCLEOTIDE SEQUENCE [LARGE SCALE GENOMIC DNA]</scope>
    <source>
        <strain evidence="3 4">FSL H7-0604</strain>
    </source>
</reference>
<proteinExistence type="predicted"/>
<evidence type="ECO:0000313" key="4">
    <source>
        <dbReference type="Proteomes" id="UP000187465"/>
    </source>
</evidence>
<dbReference type="Proteomes" id="UP000187465">
    <property type="component" value="Unassembled WGS sequence"/>
</dbReference>
<feature type="region of interest" description="Disordered" evidence="1">
    <location>
        <begin position="78"/>
        <end position="133"/>
    </location>
</feature>
<dbReference type="PANTHER" id="PTHR21180">
    <property type="entry name" value="ENDONUCLEASE/EXONUCLEASE/PHOSPHATASE FAMILY DOMAIN-CONTAINING PROTEIN 1"/>
    <property type="match status" value="1"/>
</dbReference>